<dbReference type="GeneTree" id="ENSGT01050000244970"/>
<dbReference type="InterPro" id="IPR036390">
    <property type="entry name" value="WH_DNA-bd_sf"/>
</dbReference>
<dbReference type="AlphaFoldDB" id="A0A8C5ACP7"/>
<dbReference type="InterPro" id="IPR003150">
    <property type="entry name" value="DNA-bd_RFX"/>
</dbReference>
<dbReference type="GO" id="GO:0000978">
    <property type="term" value="F:RNA polymerase II cis-regulatory region sequence-specific DNA binding"/>
    <property type="evidence" value="ECO:0007669"/>
    <property type="project" value="TreeGrafter"/>
</dbReference>
<name>A0A8C5ACP7_GADMO</name>
<proteinExistence type="predicted"/>
<feature type="compositionally biased region" description="Pro residues" evidence="2">
    <location>
        <begin position="390"/>
        <end position="403"/>
    </location>
</feature>
<reference evidence="4" key="2">
    <citation type="submission" date="2025-09" db="UniProtKB">
        <authorList>
            <consortium name="Ensembl"/>
        </authorList>
    </citation>
    <scope>IDENTIFICATION</scope>
</reference>
<protein>
    <recommendedName>
        <fullName evidence="3">RFX-type winged-helix domain-containing protein</fullName>
    </recommendedName>
</protein>
<feature type="region of interest" description="Disordered" evidence="2">
    <location>
        <begin position="321"/>
        <end position="407"/>
    </location>
</feature>
<dbReference type="InterPro" id="IPR036388">
    <property type="entry name" value="WH-like_DNA-bd_sf"/>
</dbReference>
<dbReference type="PANTHER" id="PTHR12619:SF18">
    <property type="entry name" value="DNA-BINDING PROTEIN RFX5"/>
    <property type="match status" value="1"/>
</dbReference>
<feature type="compositionally biased region" description="Pro residues" evidence="2">
    <location>
        <begin position="330"/>
        <end position="339"/>
    </location>
</feature>
<evidence type="ECO:0000259" key="3">
    <source>
        <dbReference type="PROSITE" id="PS51526"/>
    </source>
</evidence>
<dbReference type="Gene3D" id="6.10.140.1290">
    <property type="match status" value="1"/>
</dbReference>
<sequence length="507" mass="54828">MLQLYYRYNTLYTTALLQLAYTKAILQLAYATAILQLAYTNAILQLAYATTILQLAYTTIILLPHDVQRFSDNDKLYLYLQLPSGPGPGDKSSFSTADQLHTCCWIRSHLEEHSDTCLPKQDVYETYRRYCENLHQRALSAANFGKIIRDIFPNIKARRLGGRGHGIRRKTVLNMPLLPNLDLSSDPLVQTYRAEVTEAACQLICDWAQKILKRSFLTVVEVARFLVHEHLVDPRCAQASLLTAATLTGLSACLPACLSVCLSLLNVMSSAPDKAPLAVRASPPSLAPKDASGVKVIAMATLPQQQGGAMPLVILPQGCLSYGERDRPPAHNPRPPPHHAAPATPTSVLQRARGGAKRPLEAGPALGGGANATPVKRKRGRPRKARPDDPPPPPPPAPPPPPLTQHASIITSLTGGVIQKAGSSSQQVVELVIQERPPPRRGVLVHGGLEPPPNPLLLLQGPAPGPPPVAGRTAMVEVIKRAPKPRPKTPPPLIKLELGEVEITLTP</sequence>
<dbReference type="Ensembl" id="ENSGMOT00000036761.1">
    <property type="protein sequence ID" value="ENSGMOP00000029991.1"/>
    <property type="gene ID" value="ENSGMOG00000029122.1"/>
</dbReference>
<dbReference type="FunFam" id="1.10.10.10:FF:000422">
    <property type="entry name" value="DNA-binding protein RFX7"/>
    <property type="match status" value="1"/>
</dbReference>
<keyword evidence="1" id="KW-0238">DNA-binding</keyword>
<reference evidence="4" key="1">
    <citation type="submission" date="2025-08" db="UniProtKB">
        <authorList>
            <consortium name="Ensembl"/>
        </authorList>
    </citation>
    <scope>IDENTIFICATION</scope>
</reference>
<feature type="compositionally biased region" description="Basic residues" evidence="2">
    <location>
        <begin position="375"/>
        <end position="384"/>
    </location>
</feature>
<dbReference type="InterPro" id="IPR039779">
    <property type="entry name" value="RFX-like"/>
</dbReference>
<evidence type="ECO:0000256" key="1">
    <source>
        <dbReference type="ARBA" id="ARBA00023125"/>
    </source>
</evidence>
<dbReference type="SUPFAM" id="SSF46785">
    <property type="entry name" value="Winged helix' DNA-binding domain"/>
    <property type="match status" value="1"/>
</dbReference>
<evidence type="ECO:0000313" key="4">
    <source>
        <dbReference type="Ensembl" id="ENSGMOP00000029991.1"/>
    </source>
</evidence>
<dbReference type="PANTHER" id="PTHR12619">
    <property type="entry name" value="RFX TRANSCRIPTION FACTOR FAMILY"/>
    <property type="match status" value="1"/>
</dbReference>
<evidence type="ECO:0000313" key="5">
    <source>
        <dbReference type="Proteomes" id="UP000694546"/>
    </source>
</evidence>
<dbReference type="OMA" id="QKAPRPN"/>
<dbReference type="GO" id="GO:0000981">
    <property type="term" value="F:DNA-binding transcription factor activity, RNA polymerase II-specific"/>
    <property type="evidence" value="ECO:0007669"/>
    <property type="project" value="TreeGrafter"/>
</dbReference>
<keyword evidence="5" id="KW-1185">Reference proteome</keyword>
<dbReference type="Pfam" id="PF18326">
    <property type="entry name" value="RFX5_N"/>
    <property type="match status" value="1"/>
</dbReference>
<evidence type="ECO:0000256" key="2">
    <source>
        <dbReference type="SAM" id="MobiDB-lite"/>
    </source>
</evidence>
<feature type="domain" description="RFX-type winged-helix" evidence="3">
    <location>
        <begin position="102"/>
        <end position="171"/>
    </location>
</feature>
<dbReference type="PROSITE" id="PS51526">
    <property type="entry name" value="RFX_DBD"/>
    <property type="match status" value="1"/>
</dbReference>
<dbReference type="Proteomes" id="UP000694546">
    <property type="component" value="Chromosome 22"/>
</dbReference>
<dbReference type="Gene3D" id="1.10.10.10">
    <property type="entry name" value="Winged helix-like DNA-binding domain superfamily/Winged helix DNA-binding domain"/>
    <property type="match status" value="1"/>
</dbReference>
<dbReference type="Pfam" id="PF02257">
    <property type="entry name" value="RFX_DNA_binding"/>
    <property type="match status" value="1"/>
</dbReference>
<organism evidence="4 5">
    <name type="scientific">Gadus morhua</name>
    <name type="common">Atlantic cod</name>
    <dbReference type="NCBI Taxonomy" id="8049"/>
    <lineage>
        <taxon>Eukaryota</taxon>
        <taxon>Metazoa</taxon>
        <taxon>Chordata</taxon>
        <taxon>Craniata</taxon>
        <taxon>Vertebrata</taxon>
        <taxon>Euteleostomi</taxon>
        <taxon>Actinopterygii</taxon>
        <taxon>Neopterygii</taxon>
        <taxon>Teleostei</taxon>
        <taxon>Neoteleostei</taxon>
        <taxon>Acanthomorphata</taxon>
        <taxon>Zeiogadaria</taxon>
        <taxon>Gadariae</taxon>
        <taxon>Gadiformes</taxon>
        <taxon>Gadoidei</taxon>
        <taxon>Gadidae</taxon>
        <taxon>Gadus</taxon>
    </lineage>
</organism>
<accession>A0A8C5ACP7</accession>